<dbReference type="RefSeq" id="WP_197011864.1">
    <property type="nucleotide sequence ID" value="NZ_BAABES010000004.1"/>
</dbReference>
<accession>A0A931DFP1</accession>
<comment type="caution">
    <text evidence="5">The sequence shown here is derived from an EMBL/GenBank/DDBJ whole genome shotgun (WGS) entry which is preliminary data.</text>
</comment>
<dbReference type="InterPro" id="IPR046342">
    <property type="entry name" value="CBS_dom_sf"/>
</dbReference>
<dbReference type="InterPro" id="IPR051257">
    <property type="entry name" value="Diverse_CBS-Domain"/>
</dbReference>
<keyword evidence="6" id="KW-1185">Reference proteome</keyword>
<evidence type="ECO:0000256" key="1">
    <source>
        <dbReference type="ARBA" id="ARBA00023122"/>
    </source>
</evidence>
<gene>
    <name evidence="5" type="ORF">IW256_003343</name>
</gene>
<dbReference type="Gene3D" id="3.10.580.10">
    <property type="entry name" value="CBS-domain"/>
    <property type="match status" value="2"/>
</dbReference>
<dbReference type="CDD" id="cd02205">
    <property type="entry name" value="CBS_pair_SF"/>
    <property type="match status" value="1"/>
</dbReference>
<dbReference type="AlphaFoldDB" id="A0A931DFP1"/>
<organism evidence="5 6">
    <name type="scientific">Actinomadura viridis</name>
    <dbReference type="NCBI Taxonomy" id="58110"/>
    <lineage>
        <taxon>Bacteria</taxon>
        <taxon>Bacillati</taxon>
        <taxon>Actinomycetota</taxon>
        <taxon>Actinomycetes</taxon>
        <taxon>Streptosporangiales</taxon>
        <taxon>Thermomonosporaceae</taxon>
        <taxon>Actinomadura</taxon>
    </lineage>
</organism>
<name>A0A931DFP1_9ACTN</name>
<sequence>MTPQVPLERRTVAELMTADLLTIAAEESVLMAWELMCKAGVHHLPVVDDEGGFLGVVDAQTLTALWDSGGPRRARRPVTDLLAERDRTAVRPADPVPAAARSMLESGTDYVAVTNDDGALVGLVTAYDIIGELAGVPLDKGEQRSGMPSLYRIEPVLPGSPPGPGERARARDRRPR</sequence>
<dbReference type="PROSITE" id="PS51371">
    <property type="entry name" value="CBS"/>
    <property type="match status" value="2"/>
</dbReference>
<dbReference type="Pfam" id="PF00571">
    <property type="entry name" value="CBS"/>
    <property type="match status" value="2"/>
</dbReference>
<evidence type="ECO:0000259" key="4">
    <source>
        <dbReference type="PROSITE" id="PS51371"/>
    </source>
</evidence>
<dbReference type="PANTHER" id="PTHR43080:SF2">
    <property type="entry name" value="CBS DOMAIN-CONTAINING PROTEIN"/>
    <property type="match status" value="1"/>
</dbReference>
<dbReference type="PANTHER" id="PTHR43080">
    <property type="entry name" value="CBS DOMAIN-CONTAINING PROTEIN CBSX3, MITOCHONDRIAL"/>
    <property type="match status" value="1"/>
</dbReference>
<proteinExistence type="predicted"/>
<dbReference type="Proteomes" id="UP000614047">
    <property type="component" value="Unassembled WGS sequence"/>
</dbReference>
<dbReference type="SUPFAM" id="SSF54631">
    <property type="entry name" value="CBS-domain pair"/>
    <property type="match status" value="1"/>
</dbReference>
<dbReference type="InterPro" id="IPR000644">
    <property type="entry name" value="CBS_dom"/>
</dbReference>
<evidence type="ECO:0000256" key="2">
    <source>
        <dbReference type="PROSITE-ProRule" id="PRU00703"/>
    </source>
</evidence>
<evidence type="ECO:0000313" key="6">
    <source>
        <dbReference type="Proteomes" id="UP000614047"/>
    </source>
</evidence>
<feature type="domain" description="CBS" evidence="4">
    <location>
        <begin position="16"/>
        <end position="72"/>
    </location>
</feature>
<keyword evidence="1 2" id="KW-0129">CBS domain</keyword>
<dbReference type="EMBL" id="JADOUA010000001">
    <property type="protein sequence ID" value="MBG6089230.1"/>
    <property type="molecule type" value="Genomic_DNA"/>
</dbReference>
<dbReference type="SMART" id="SM00116">
    <property type="entry name" value="CBS"/>
    <property type="match status" value="2"/>
</dbReference>
<reference evidence="5" key="1">
    <citation type="submission" date="2020-11" db="EMBL/GenBank/DDBJ databases">
        <title>Sequencing the genomes of 1000 actinobacteria strains.</title>
        <authorList>
            <person name="Klenk H.-P."/>
        </authorList>
    </citation>
    <scope>NUCLEOTIDE SEQUENCE</scope>
    <source>
        <strain evidence="5">DSM 43175</strain>
    </source>
</reference>
<evidence type="ECO:0000313" key="5">
    <source>
        <dbReference type="EMBL" id="MBG6089230.1"/>
    </source>
</evidence>
<feature type="domain" description="CBS" evidence="4">
    <location>
        <begin position="83"/>
        <end position="140"/>
    </location>
</feature>
<feature type="region of interest" description="Disordered" evidence="3">
    <location>
        <begin position="139"/>
        <end position="176"/>
    </location>
</feature>
<evidence type="ECO:0000256" key="3">
    <source>
        <dbReference type="SAM" id="MobiDB-lite"/>
    </source>
</evidence>
<protein>
    <submittedName>
        <fullName evidence="5">CBS domain-containing membrane protein</fullName>
    </submittedName>
</protein>